<feature type="transmembrane region" description="Helical" evidence="1">
    <location>
        <begin position="112"/>
        <end position="130"/>
    </location>
</feature>
<evidence type="ECO:0000256" key="1">
    <source>
        <dbReference type="SAM" id="Phobius"/>
    </source>
</evidence>
<comment type="caution">
    <text evidence="2">The sequence shown here is derived from an EMBL/GenBank/DDBJ whole genome shotgun (WGS) entry which is preliminary data.</text>
</comment>
<feature type="transmembrane region" description="Helical" evidence="1">
    <location>
        <begin position="36"/>
        <end position="58"/>
    </location>
</feature>
<dbReference type="InterPro" id="IPR002829">
    <property type="entry name" value="DUF116"/>
</dbReference>
<dbReference type="AlphaFoldDB" id="A0A7V2F2K8"/>
<organism evidence="2">
    <name type="scientific">Eiseniibacteriota bacterium</name>
    <dbReference type="NCBI Taxonomy" id="2212470"/>
    <lineage>
        <taxon>Bacteria</taxon>
        <taxon>Candidatus Eiseniibacteriota</taxon>
    </lineage>
</organism>
<protein>
    <submittedName>
        <fullName evidence="2">DUF116 domain-containing protein</fullName>
    </submittedName>
</protein>
<evidence type="ECO:0000313" key="2">
    <source>
        <dbReference type="EMBL" id="HER42980.1"/>
    </source>
</evidence>
<feature type="transmembrane region" description="Helical" evidence="1">
    <location>
        <begin position="70"/>
        <end position="92"/>
    </location>
</feature>
<keyword evidence="1" id="KW-0472">Membrane</keyword>
<name>A0A7V2F2K8_UNCEI</name>
<gene>
    <name evidence="2" type="ORF">ENO08_00790</name>
</gene>
<keyword evidence="1" id="KW-1133">Transmembrane helix</keyword>
<dbReference type="PANTHER" id="PTHR43801">
    <property type="entry name" value="NUCLEOTIDE-BINDING PROTEIN-RELATED"/>
    <property type="match status" value="1"/>
</dbReference>
<keyword evidence="1" id="KW-0812">Transmembrane</keyword>
<proteinExistence type="predicted"/>
<dbReference type="PANTHER" id="PTHR43801:SF1">
    <property type="entry name" value="POLYPRENYL SYNTHETASE"/>
    <property type="match status" value="1"/>
</dbReference>
<dbReference type="Proteomes" id="UP000886069">
    <property type="component" value="Unassembled WGS sequence"/>
</dbReference>
<sequence>MNEEKERKTDRVLGDEWLDWKSDEAEKPIAEGKRTFLMLSFVVLLFIILLSLLFLYLVLPRFEQFGRAGVVIVTVAVAAAALFLVAWFAFLLHASFSTKNYLFMCLERRTNLLTLLFPLTVKLATSLGISKDRLSHSFIKVSNRLVPQTTSGGTVLALLPRCLKKELKQRVKEICGEYPDVMLQTAPGGNVARKIIQETKPRAIVAVACERDLVSGIQDVAPRIPVIGICNTRPSGPCKDTSIDIEAFRSALEYFCNRS</sequence>
<dbReference type="EMBL" id="DSEC01000057">
    <property type="protein sequence ID" value="HER42980.1"/>
    <property type="molecule type" value="Genomic_DNA"/>
</dbReference>
<dbReference type="Pfam" id="PF01976">
    <property type="entry name" value="DUF116"/>
    <property type="match status" value="1"/>
</dbReference>
<reference evidence="2" key="1">
    <citation type="journal article" date="2020" name="mSystems">
        <title>Genome- and Community-Level Interaction Insights into Carbon Utilization and Element Cycling Functions of Hydrothermarchaeota in Hydrothermal Sediment.</title>
        <authorList>
            <person name="Zhou Z."/>
            <person name="Liu Y."/>
            <person name="Xu W."/>
            <person name="Pan J."/>
            <person name="Luo Z.H."/>
            <person name="Li M."/>
        </authorList>
    </citation>
    <scope>NUCLEOTIDE SEQUENCE [LARGE SCALE GENOMIC DNA]</scope>
    <source>
        <strain evidence="2">SpSt-1233</strain>
    </source>
</reference>
<accession>A0A7V2F2K8</accession>